<evidence type="ECO:0008006" key="2">
    <source>
        <dbReference type="Google" id="ProtNLM"/>
    </source>
</evidence>
<dbReference type="EMBL" id="VSSQ01028618">
    <property type="protein sequence ID" value="MPM78403.1"/>
    <property type="molecule type" value="Genomic_DNA"/>
</dbReference>
<proteinExistence type="predicted"/>
<accession>A0A645CN72</accession>
<reference evidence="1" key="1">
    <citation type="submission" date="2019-08" db="EMBL/GenBank/DDBJ databases">
        <authorList>
            <person name="Kucharzyk K."/>
            <person name="Murdoch R.W."/>
            <person name="Higgins S."/>
            <person name="Loffler F."/>
        </authorList>
    </citation>
    <scope>NUCLEOTIDE SEQUENCE</scope>
</reference>
<sequence>MKKNIMKQLTGTYEKLTGSISKLATWFMEKGLCDYQEHIKFLRNLQELRSSGTGHRKGKSYQKISKVFDIQKENYSDTFVGILNDATAFLRYVEKNIDKL</sequence>
<organism evidence="1">
    <name type="scientific">bioreactor metagenome</name>
    <dbReference type="NCBI Taxonomy" id="1076179"/>
    <lineage>
        <taxon>unclassified sequences</taxon>
        <taxon>metagenomes</taxon>
        <taxon>ecological metagenomes</taxon>
    </lineage>
</organism>
<dbReference type="AlphaFoldDB" id="A0A645CN72"/>
<gene>
    <name evidence="1" type="ORF">SDC9_125414</name>
</gene>
<name>A0A645CN72_9ZZZZ</name>
<comment type="caution">
    <text evidence="1">The sequence shown here is derived from an EMBL/GenBank/DDBJ whole genome shotgun (WGS) entry which is preliminary data.</text>
</comment>
<evidence type="ECO:0000313" key="1">
    <source>
        <dbReference type="EMBL" id="MPM78403.1"/>
    </source>
</evidence>
<protein>
    <recommendedName>
        <fullName evidence="2">Abortive infection protein-like C-terminal domain-containing protein</fullName>
    </recommendedName>
</protein>